<reference evidence="1" key="2">
    <citation type="journal article" date="2015" name="ISME J.">
        <title>A new class of marine Euryarchaeota group II from the Mediterranean deep chlorophyll maximum.</title>
        <authorList>
            <person name="Martin-Cuadrado A.B."/>
            <person name="Garcia-Heredia I."/>
            <person name="Molto A.G."/>
            <person name="Lopez-Ubeda R."/>
            <person name="Kimes N."/>
            <person name="Lopez-Garcia P."/>
            <person name="Moreira D."/>
            <person name="Rodriguez-Valera F."/>
        </authorList>
    </citation>
    <scope>NUCLEOTIDE SEQUENCE</scope>
</reference>
<protein>
    <submittedName>
        <fullName evidence="1">Uncharacterized protein</fullName>
    </submittedName>
</protein>
<name>A0A1B1T8Q7_9ARCH</name>
<reference evidence="1" key="1">
    <citation type="submission" date="2014-11" db="EMBL/GenBank/DDBJ databases">
        <authorList>
            <person name="Zhu J."/>
            <person name="Qi W."/>
            <person name="Song R."/>
        </authorList>
    </citation>
    <scope>NUCLEOTIDE SEQUENCE</scope>
</reference>
<accession>A0A1B1T8Q7</accession>
<organism evidence="1">
    <name type="scientific">uncultured Poseidoniia archaeon</name>
    <dbReference type="NCBI Taxonomy" id="1697135"/>
    <lineage>
        <taxon>Archaea</taxon>
        <taxon>Methanobacteriati</taxon>
        <taxon>Thermoplasmatota</taxon>
        <taxon>Candidatus Poseidoniia</taxon>
        <taxon>environmental samples</taxon>
    </lineage>
</organism>
<evidence type="ECO:0000313" key="1">
    <source>
        <dbReference type="EMBL" id="ANV78660.1"/>
    </source>
</evidence>
<dbReference type="AlphaFoldDB" id="A0A1B1T8Q7"/>
<sequence length="117" mass="13490">MPVNECSLKAKDDENWMEINNCSVSMSVTRRIQRTIVRGNEGDDILDEGAESVVYSIEGQMPVSEYRLILIMFRKGGILFKDPFEERIANAIISKIEFDGNTRNYLIEIIEDVDIKW</sequence>
<proteinExistence type="predicted"/>
<dbReference type="EMBL" id="KP211790">
    <property type="protein sequence ID" value="ANV78660.1"/>
    <property type="molecule type" value="Genomic_DNA"/>
</dbReference>